<gene>
    <name evidence="5" type="ORF">J5N97_008682</name>
</gene>
<dbReference type="PRINTS" id="PR00347">
    <property type="entry name" value="THAUMATIN"/>
</dbReference>
<dbReference type="OrthoDB" id="430315at2759"/>
<reference evidence="5" key="1">
    <citation type="submission" date="2021-03" db="EMBL/GenBank/DDBJ databases">
        <authorList>
            <person name="Li Z."/>
            <person name="Yang C."/>
        </authorList>
    </citation>
    <scope>NUCLEOTIDE SEQUENCE</scope>
    <source>
        <strain evidence="5">Dzin_1.0</strain>
        <tissue evidence="5">Leaf</tissue>
    </source>
</reference>
<feature type="chain" id="PRO_5039217771" description="Thaumatin-like protein" evidence="4">
    <location>
        <begin position="22"/>
        <end position="225"/>
    </location>
</feature>
<dbReference type="FunFam" id="2.60.110.10:FF:000003">
    <property type="entry name" value="Thaumatin I"/>
    <property type="match status" value="1"/>
</dbReference>
<dbReference type="Gene3D" id="2.60.110.10">
    <property type="entry name" value="Thaumatin"/>
    <property type="match status" value="1"/>
</dbReference>
<proteinExistence type="inferred from homology"/>
<dbReference type="InterPro" id="IPR001938">
    <property type="entry name" value="Thaumatin"/>
</dbReference>
<dbReference type="SMART" id="SM00205">
    <property type="entry name" value="THN"/>
    <property type="match status" value="1"/>
</dbReference>
<evidence type="ECO:0000256" key="3">
    <source>
        <dbReference type="PIRSR" id="PIRSR002703-1"/>
    </source>
</evidence>
<feature type="disulfide bond" evidence="3">
    <location>
        <begin position="151"/>
        <end position="161"/>
    </location>
</feature>
<keyword evidence="6" id="KW-1185">Reference proteome</keyword>
<dbReference type="PANTHER" id="PTHR31048">
    <property type="entry name" value="OS03G0233200 PROTEIN"/>
    <property type="match status" value="1"/>
</dbReference>
<feature type="disulfide bond" evidence="3">
    <location>
        <begin position="165"/>
        <end position="174"/>
    </location>
</feature>
<feature type="disulfide bond" evidence="3">
    <location>
        <begin position="143"/>
        <end position="193"/>
    </location>
</feature>
<name>A0A9D5CXE5_9LILI</name>
<evidence type="ECO:0000256" key="4">
    <source>
        <dbReference type="SAM" id="SignalP"/>
    </source>
</evidence>
<sequence length="225" mass="24346">MASSTTLSLLLLLLLLPFSHSTTFTIINHCPYTIWPAAIPGGGRQLNPNQTWTLPINSTTTGSRIWARTNCTFNNSGHLHCQTGDCDNLLQCQTSGKPPNTLVEFALNQFNHQDLFDVSLIDGFNVPVEFTPVKGCASSGARCAADVTAQCPAVLRVPGGCNHPCTVFNNEEYCCFSGNCGTNDYFRFFKSLCPGAYISPSLETGQASTLTCPSGTQYRVVFCPN</sequence>
<feature type="disulfide bond" evidence="3">
    <location>
        <begin position="86"/>
        <end position="92"/>
    </location>
</feature>
<feature type="disulfide bond" evidence="3">
    <location>
        <begin position="175"/>
        <end position="180"/>
    </location>
</feature>
<evidence type="ECO:0008006" key="7">
    <source>
        <dbReference type="Google" id="ProtNLM"/>
    </source>
</evidence>
<dbReference type="PROSITE" id="PS51367">
    <property type="entry name" value="THAUMATIN_2"/>
    <property type="match status" value="1"/>
</dbReference>
<feature type="disulfide bond" evidence="3">
    <location>
        <begin position="30"/>
        <end position="223"/>
    </location>
</feature>
<evidence type="ECO:0000256" key="1">
    <source>
        <dbReference type="ARBA" id="ARBA00010607"/>
    </source>
</evidence>
<dbReference type="Pfam" id="PF00314">
    <property type="entry name" value="Thaumatin"/>
    <property type="match status" value="1"/>
</dbReference>
<dbReference type="InterPro" id="IPR037176">
    <property type="entry name" value="Osmotin/thaumatin-like_sf"/>
</dbReference>
<dbReference type="Proteomes" id="UP001085076">
    <property type="component" value="Miscellaneous, Linkage group lg02"/>
</dbReference>
<dbReference type="EMBL" id="JAGGNH010000002">
    <property type="protein sequence ID" value="KAJ0980427.1"/>
    <property type="molecule type" value="Genomic_DNA"/>
</dbReference>
<keyword evidence="2 3" id="KW-1015">Disulfide bond</keyword>
<accession>A0A9D5CXE5</accession>
<evidence type="ECO:0000256" key="2">
    <source>
        <dbReference type="ARBA" id="ARBA00023157"/>
    </source>
</evidence>
<protein>
    <recommendedName>
        <fullName evidence="7">Thaumatin-like protein</fullName>
    </recommendedName>
</protein>
<evidence type="ECO:0000313" key="6">
    <source>
        <dbReference type="Proteomes" id="UP001085076"/>
    </source>
</evidence>
<feature type="signal peptide" evidence="4">
    <location>
        <begin position="1"/>
        <end position="21"/>
    </location>
</feature>
<keyword evidence="4" id="KW-0732">Signal</keyword>
<dbReference type="PIRSF" id="PIRSF002703">
    <property type="entry name" value="Thaumatin"/>
    <property type="match status" value="1"/>
</dbReference>
<comment type="caution">
    <text evidence="5">The sequence shown here is derived from an EMBL/GenBank/DDBJ whole genome shotgun (WGS) entry which is preliminary data.</text>
</comment>
<organism evidence="5 6">
    <name type="scientific">Dioscorea zingiberensis</name>
    <dbReference type="NCBI Taxonomy" id="325984"/>
    <lineage>
        <taxon>Eukaryota</taxon>
        <taxon>Viridiplantae</taxon>
        <taxon>Streptophyta</taxon>
        <taxon>Embryophyta</taxon>
        <taxon>Tracheophyta</taxon>
        <taxon>Spermatophyta</taxon>
        <taxon>Magnoliopsida</taxon>
        <taxon>Liliopsida</taxon>
        <taxon>Dioscoreales</taxon>
        <taxon>Dioscoreaceae</taxon>
        <taxon>Dioscorea</taxon>
    </lineage>
</organism>
<dbReference type="AlphaFoldDB" id="A0A9D5CXE5"/>
<feature type="disulfide bond" evidence="3">
    <location>
        <begin position="71"/>
        <end position="81"/>
    </location>
</feature>
<dbReference type="SUPFAM" id="SSF49870">
    <property type="entry name" value="Osmotin, thaumatin-like protein"/>
    <property type="match status" value="1"/>
</dbReference>
<comment type="similarity">
    <text evidence="1">Belongs to the thaumatin family.</text>
</comment>
<evidence type="ECO:0000313" key="5">
    <source>
        <dbReference type="EMBL" id="KAJ0980427.1"/>
    </source>
</evidence>
<reference evidence="5" key="2">
    <citation type="journal article" date="2022" name="Hortic Res">
        <title>The genome of Dioscorea zingiberensis sheds light on the biosynthesis, origin and evolution of the medicinally important diosgenin saponins.</title>
        <authorList>
            <person name="Li Y."/>
            <person name="Tan C."/>
            <person name="Li Z."/>
            <person name="Guo J."/>
            <person name="Li S."/>
            <person name="Chen X."/>
            <person name="Wang C."/>
            <person name="Dai X."/>
            <person name="Yang H."/>
            <person name="Song W."/>
            <person name="Hou L."/>
            <person name="Xu J."/>
            <person name="Tong Z."/>
            <person name="Xu A."/>
            <person name="Yuan X."/>
            <person name="Wang W."/>
            <person name="Yang Q."/>
            <person name="Chen L."/>
            <person name="Sun Z."/>
            <person name="Wang K."/>
            <person name="Pan B."/>
            <person name="Chen J."/>
            <person name="Bao Y."/>
            <person name="Liu F."/>
            <person name="Qi X."/>
            <person name="Gang D.R."/>
            <person name="Wen J."/>
            <person name="Li J."/>
        </authorList>
    </citation>
    <scope>NUCLEOTIDE SEQUENCE</scope>
    <source>
        <strain evidence="5">Dzin_1.0</strain>
    </source>
</reference>